<dbReference type="InterPro" id="IPR029055">
    <property type="entry name" value="Ntn_hydrolases_N"/>
</dbReference>
<feature type="non-terminal residue" evidence="1">
    <location>
        <position position="89"/>
    </location>
</feature>
<dbReference type="EMBL" id="PIDS01001336">
    <property type="protein sequence ID" value="PLL24742.1"/>
    <property type="molecule type" value="Genomic_DNA"/>
</dbReference>
<comment type="caution">
    <text evidence="1">The sequence shown here is derived from an EMBL/GenBank/DDBJ whole genome shotgun (WGS) entry which is preliminary data.</text>
</comment>
<dbReference type="InterPro" id="IPR052896">
    <property type="entry name" value="GGT-like_enzyme"/>
</dbReference>
<dbReference type="SUPFAM" id="SSF56235">
    <property type="entry name" value="N-terminal nucleophile aminohydrolases (Ntn hydrolases)"/>
    <property type="match status" value="1"/>
</dbReference>
<keyword evidence="1" id="KW-0808">Transferase</keyword>
<reference evidence="1 2" key="1">
    <citation type="submission" date="2017-11" db="EMBL/GenBank/DDBJ databases">
        <authorList>
            <person name="Han C.G."/>
        </authorList>
    </citation>
    <scope>NUCLEOTIDE SEQUENCE [LARGE SCALE GENOMIC DNA]</scope>
    <source>
        <strain evidence="1 2">A11</strain>
    </source>
</reference>
<evidence type="ECO:0000313" key="1">
    <source>
        <dbReference type="EMBL" id="PLL24742.1"/>
    </source>
</evidence>
<accession>A0A2J4Q0Z8</accession>
<dbReference type="Pfam" id="PF01019">
    <property type="entry name" value="G_glu_transpept"/>
    <property type="match status" value="1"/>
</dbReference>
<dbReference type="PANTHER" id="PTHR43881:SF5">
    <property type="entry name" value="GAMMA-GLUTAMYLTRANSPEPTIDASE"/>
    <property type="match status" value="1"/>
</dbReference>
<evidence type="ECO:0000313" key="2">
    <source>
        <dbReference type="Proteomes" id="UP000234505"/>
    </source>
</evidence>
<dbReference type="PANTHER" id="PTHR43881">
    <property type="entry name" value="GAMMA-GLUTAMYLTRANSPEPTIDASE (AFU_ORTHOLOGUE AFUA_4G13580)"/>
    <property type="match status" value="1"/>
</dbReference>
<dbReference type="Proteomes" id="UP000234505">
    <property type="component" value="Unassembled WGS sequence"/>
</dbReference>
<protein>
    <submittedName>
        <fullName evidence="1">Gamma-glutamyltransferase</fullName>
    </submittedName>
</protein>
<dbReference type="AlphaFoldDB" id="A0A2J4Q0Z8"/>
<name>A0A2J4Q0Z8_9ENTR</name>
<dbReference type="GO" id="GO:0016740">
    <property type="term" value="F:transferase activity"/>
    <property type="evidence" value="ECO:0007669"/>
    <property type="project" value="UniProtKB-KW"/>
</dbReference>
<proteinExistence type="predicted"/>
<gene>
    <name evidence="1" type="ORF">CWN50_27665</name>
</gene>
<organism evidence="1 2">
    <name type="scientific">Klebsiella michiganensis</name>
    <dbReference type="NCBI Taxonomy" id="1134687"/>
    <lineage>
        <taxon>Bacteria</taxon>
        <taxon>Pseudomonadati</taxon>
        <taxon>Pseudomonadota</taxon>
        <taxon>Gammaproteobacteria</taxon>
        <taxon>Enterobacterales</taxon>
        <taxon>Enterobacteriaceae</taxon>
        <taxon>Klebsiella/Raoultella group</taxon>
        <taxon>Klebsiella</taxon>
    </lineage>
</organism>
<sequence>MQSHVAAHGMAVAPHHLASQSALAVLREGGSAIEAMVAAAATIAVVYPHMNGLGGDGFWLIVPPEGDPIAIDASGAAGSLATPQAYAGL</sequence>
<reference evidence="1 2" key="2">
    <citation type="submission" date="2018-01" db="EMBL/GenBank/DDBJ databases">
        <title>Genomic study of Klebsiella pneumoniae.</title>
        <authorList>
            <person name="Yang Y."/>
            <person name="Bicalho R."/>
        </authorList>
    </citation>
    <scope>NUCLEOTIDE SEQUENCE [LARGE SCALE GENOMIC DNA]</scope>
    <source>
        <strain evidence="1 2">A11</strain>
    </source>
</reference>